<evidence type="ECO:0000313" key="2">
    <source>
        <dbReference type="EMBL" id="MVT40678.1"/>
    </source>
</evidence>
<organism evidence="2 3">
    <name type="scientific">Chitinophaga oryziterrae</name>
    <dbReference type="NCBI Taxonomy" id="1031224"/>
    <lineage>
        <taxon>Bacteria</taxon>
        <taxon>Pseudomonadati</taxon>
        <taxon>Bacteroidota</taxon>
        <taxon>Chitinophagia</taxon>
        <taxon>Chitinophagales</taxon>
        <taxon>Chitinophagaceae</taxon>
        <taxon>Chitinophaga</taxon>
    </lineage>
</organism>
<reference evidence="2 3" key="1">
    <citation type="submission" date="2019-12" db="EMBL/GenBank/DDBJ databases">
        <title>The draft genomic sequence of strain Chitinophaga oryziterrae JCM 16595.</title>
        <authorList>
            <person name="Zhang X."/>
        </authorList>
    </citation>
    <scope>NUCLEOTIDE SEQUENCE [LARGE SCALE GENOMIC DNA]</scope>
    <source>
        <strain evidence="2 3">JCM 16595</strain>
    </source>
</reference>
<dbReference type="OrthoDB" id="674574at2"/>
<comment type="caution">
    <text evidence="2">The sequence shown here is derived from an EMBL/GenBank/DDBJ whole genome shotgun (WGS) entry which is preliminary data.</text>
</comment>
<feature type="chain" id="PRO_5026918376" description="Gliding motility-associated protein GldM C-terminal domain-containing protein" evidence="1">
    <location>
        <begin position="19"/>
        <end position="214"/>
    </location>
</feature>
<evidence type="ECO:0000313" key="3">
    <source>
        <dbReference type="Proteomes" id="UP000468388"/>
    </source>
</evidence>
<keyword evidence="1" id="KW-0732">Signal</keyword>
<evidence type="ECO:0000256" key="1">
    <source>
        <dbReference type="SAM" id="SignalP"/>
    </source>
</evidence>
<dbReference type="EMBL" id="WRXO01000002">
    <property type="protein sequence ID" value="MVT40678.1"/>
    <property type="molecule type" value="Genomic_DNA"/>
</dbReference>
<dbReference type="Proteomes" id="UP000468388">
    <property type="component" value="Unassembled WGS sequence"/>
</dbReference>
<dbReference type="AlphaFoldDB" id="A0A6N8J812"/>
<feature type="signal peptide" evidence="1">
    <location>
        <begin position="1"/>
        <end position="18"/>
    </location>
</feature>
<gene>
    <name evidence="2" type="ORF">GO495_08790</name>
</gene>
<protein>
    <recommendedName>
        <fullName evidence="4">Gliding motility-associated protein GldM C-terminal domain-containing protein</fullName>
    </recommendedName>
</protein>
<dbReference type="RefSeq" id="WP_157299320.1">
    <property type="nucleotide sequence ID" value="NZ_BAAAZB010000010.1"/>
</dbReference>
<accession>A0A6N8J812</accession>
<keyword evidence="3" id="KW-1185">Reference proteome</keyword>
<evidence type="ECO:0008006" key="4">
    <source>
        <dbReference type="Google" id="ProtNLM"/>
    </source>
</evidence>
<sequence>MKLFFTALQLLLWIPALGQTAISATYDPTCVAELYDRIPIGLKLVYDNGQFRKTEGFLQGDYRWNRLKVNTNNGSFQNGTLLINRKQLAEQQYTVQLSVTVPGVAQPFQVPLTLPHVESIRFNHYADSLKRDIHFYLNVEGVFSSGKIYPLDTSAIKFETSEGKIIGQDLLIDLHSATRIITVTATDKNNPNIKVTTSIPVKQLPDDMSLIKKK</sequence>
<proteinExistence type="predicted"/>
<name>A0A6N8J812_9BACT</name>